<evidence type="ECO:0000259" key="1">
    <source>
        <dbReference type="Pfam" id="PF00149"/>
    </source>
</evidence>
<dbReference type="Pfam" id="PF00149">
    <property type="entry name" value="Metallophos"/>
    <property type="match status" value="1"/>
</dbReference>
<dbReference type="EMBL" id="MLAK01000100">
    <property type="protein sequence ID" value="OHT16576.1"/>
    <property type="molecule type" value="Genomic_DNA"/>
</dbReference>
<proteinExistence type="predicted"/>
<name>A0A1J4L0B6_9EUKA</name>
<dbReference type="PANTHER" id="PTHR32440">
    <property type="entry name" value="PHOSPHATASE DCR2-RELATED-RELATED"/>
    <property type="match status" value="1"/>
</dbReference>
<dbReference type="GeneID" id="94831794"/>
<dbReference type="AlphaFoldDB" id="A0A1J4L0B6"/>
<dbReference type="GO" id="GO:0005737">
    <property type="term" value="C:cytoplasm"/>
    <property type="evidence" value="ECO:0007669"/>
    <property type="project" value="TreeGrafter"/>
</dbReference>
<accession>A0A1J4L0B6</accession>
<evidence type="ECO:0000313" key="2">
    <source>
        <dbReference type="EMBL" id="OHT16576.1"/>
    </source>
</evidence>
<dbReference type="PANTHER" id="PTHR32440:SF0">
    <property type="entry name" value="PHOSPHATASE DCR2-RELATED"/>
    <property type="match status" value="1"/>
</dbReference>
<protein>
    <submittedName>
        <fullName evidence="2">Phosphohydrolase</fullName>
    </submittedName>
</protein>
<dbReference type="InterPro" id="IPR029052">
    <property type="entry name" value="Metallo-depent_PP-like"/>
</dbReference>
<dbReference type="RefSeq" id="XP_068369712.1">
    <property type="nucleotide sequence ID" value="XM_068497090.1"/>
</dbReference>
<dbReference type="SUPFAM" id="SSF56300">
    <property type="entry name" value="Metallo-dependent phosphatases"/>
    <property type="match status" value="1"/>
</dbReference>
<dbReference type="Gene3D" id="3.60.21.10">
    <property type="match status" value="1"/>
</dbReference>
<keyword evidence="3" id="KW-1185">Reference proteome</keyword>
<reference evidence="2" key="1">
    <citation type="submission" date="2016-10" db="EMBL/GenBank/DDBJ databases">
        <authorList>
            <person name="Benchimol M."/>
            <person name="Almeida L.G."/>
            <person name="Vasconcelos A.T."/>
            <person name="Perreira-Neves A."/>
            <person name="Rosa I.A."/>
            <person name="Tasca T."/>
            <person name="Bogo M.R."/>
            <person name="de Souza W."/>
        </authorList>
    </citation>
    <scope>NUCLEOTIDE SEQUENCE [LARGE SCALE GENOMIC DNA]</scope>
    <source>
        <strain evidence="2">K</strain>
    </source>
</reference>
<feature type="domain" description="Calcineurin-like phosphoesterase" evidence="1">
    <location>
        <begin position="12"/>
        <end position="267"/>
    </location>
</feature>
<gene>
    <name evidence="2" type="ORF">TRFO_13184</name>
</gene>
<dbReference type="Proteomes" id="UP000179807">
    <property type="component" value="Unassembled WGS sequence"/>
</dbReference>
<dbReference type="OrthoDB" id="783096at2759"/>
<dbReference type="VEuPathDB" id="TrichDB:TRFO_13184"/>
<dbReference type="GO" id="GO:0016788">
    <property type="term" value="F:hydrolase activity, acting on ester bonds"/>
    <property type="evidence" value="ECO:0007669"/>
    <property type="project" value="TreeGrafter"/>
</dbReference>
<evidence type="ECO:0000313" key="3">
    <source>
        <dbReference type="Proteomes" id="UP000179807"/>
    </source>
</evidence>
<comment type="caution">
    <text evidence="2">The sequence shown here is derived from an EMBL/GenBank/DDBJ whole genome shotgun (WGS) entry which is preliminary data.</text>
</comment>
<sequence>MTNLHFDAEGKFRILTFSDIHAKDEVDTKSISLIKAAINLSKPHLIVLLGDQLGYLHNVNNDIQNSIANFMAPITASGIPFALVFGNHDPGVGMSLEDQMKIYQSYPNCLAENGPEEISGCGNYNLLIKDSKQEKTIFNIWFADSGSSDSEYIKPDQVEWYNQKTKKLSEELNEGKPIKSIWFQHRAVEEIYQLFDKNDFPIHTTSISKGYEYGYFLSEKPDIHFDPTGVFLEGPDIIYFEEKKSHLYSKWVENNDVICACFGHNHGNSFLGYTKDGIGLGFDSTAGWLVTYSFPGLDRGARLFEINEKDTSTFYTQMLYYGQIVPDAKIDLLTRMITYGNLQNAFIFLRSTLIPRPLQKYIGKKILEKLKNRLCPEHLR</sequence>
<dbReference type="InterPro" id="IPR004843">
    <property type="entry name" value="Calcineurin-like_PHP"/>
</dbReference>
<organism evidence="2 3">
    <name type="scientific">Tritrichomonas foetus</name>
    <dbReference type="NCBI Taxonomy" id="1144522"/>
    <lineage>
        <taxon>Eukaryota</taxon>
        <taxon>Metamonada</taxon>
        <taxon>Parabasalia</taxon>
        <taxon>Tritrichomonadida</taxon>
        <taxon>Tritrichomonadidae</taxon>
        <taxon>Tritrichomonas</taxon>
    </lineage>
</organism>